<dbReference type="GO" id="GO:0016020">
    <property type="term" value="C:membrane"/>
    <property type="evidence" value="ECO:0007669"/>
    <property type="project" value="InterPro"/>
</dbReference>
<dbReference type="EMBL" id="CAEZXY010000065">
    <property type="protein sequence ID" value="CAB4714449.1"/>
    <property type="molecule type" value="Genomic_DNA"/>
</dbReference>
<dbReference type="PANTHER" id="PTHR33219">
    <property type="entry name" value="YLMG HOMOLOG PROTEIN 2, CHLOROPLASTIC"/>
    <property type="match status" value="1"/>
</dbReference>
<feature type="transmembrane region" description="Helical" evidence="1">
    <location>
        <begin position="63"/>
        <end position="83"/>
    </location>
</feature>
<evidence type="ECO:0000256" key="1">
    <source>
        <dbReference type="SAM" id="Phobius"/>
    </source>
</evidence>
<evidence type="ECO:0000313" key="2">
    <source>
        <dbReference type="EMBL" id="CAB4335155.1"/>
    </source>
</evidence>
<dbReference type="EMBL" id="CAESAL010000012">
    <property type="protein sequence ID" value="CAB4335155.1"/>
    <property type="molecule type" value="Genomic_DNA"/>
</dbReference>
<evidence type="ECO:0000313" key="5">
    <source>
        <dbReference type="EMBL" id="CAB4624943.1"/>
    </source>
</evidence>
<accession>A0A6J6F4I4</accession>
<dbReference type="EMBL" id="CAFBRD010000023">
    <property type="protein sequence ID" value="CAB5075983.1"/>
    <property type="molecule type" value="Genomic_DNA"/>
</dbReference>
<dbReference type="EMBL" id="CAEZVC010000066">
    <property type="protein sequence ID" value="CAB4624943.1"/>
    <property type="molecule type" value="Genomic_DNA"/>
</dbReference>
<dbReference type="EMBL" id="CAFBOK010000199">
    <property type="protein sequence ID" value="CAB4994293.1"/>
    <property type="molecule type" value="Genomic_DNA"/>
</dbReference>
<name>A0A6J6F4I4_9ZZZZ</name>
<dbReference type="PANTHER" id="PTHR33219:SF14">
    <property type="entry name" value="PROTEIN COFACTOR ASSEMBLY OF COMPLEX C SUBUNIT B CCB3, CHLOROPLASTIC-RELATED"/>
    <property type="match status" value="1"/>
</dbReference>
<organism evidence="4">
    <name type="scientific">freshwater metagenome</name>
    <dbReference type="NCBI Taxonomy" id="449393"/>
    <lineage>
        <taxon>unclassified sequences</taxon>
        <taxon>metagenomes</taxon>
        <taxon>ecological metagenomes</taxon>
    </lineage>
</organism>
<evidence type="ECO:0000313" key="3">
    <source>
        <dbReference type="EMBL" id="CAB4371202.1"/>
    </source>
</evidence>
<evidence type="ECO:0000313" key="7">
    <source>
        <dbReference type="EMBL" id="CAB4994293.1"/>
    </source>
</evidence>
<proteinExistence type="predicted"/>
<dbReference type="InterPro" id="IPR003425">
    <property type="entry name" value="CCB3/YggT"/>
</dbReference>
<dbReference type="Pfam" id="PF02325">
    <property type="entry name" value="CCB3_YggT"/>
    <property type="match status" value="1"/>
</dbReference>
<dbReference type="EMBL" id="CAEUNJ010000022">
    <property type="protein sequence ID" value="CAB4371202.1"/>
    <property type="molecule type" value="Genomic_DNA"/>
</dbReference>
<sequence length="85" mass="9390">MWVLIHYVAQLFLLCLLGRIVLSWFPPSGSGPIETLRQVLYRVTEPVLGPIRALLPPVRVGGMGLDLSPMIVFIGLEILLAWLPG</sequence>
<evidence type="ECO:0000313" key="4">
    <source>
        <dbReference type="EMBL" id="CAB4579728.1"/>
    </source>
</evidence>
<evidence type="ECO:0000313" key="8">
    <source>
        <dbReference type="EMBL" id="CAB5075983.1"/>
    </source>
</evidence>
<keyword evidence="1" id="KW-0812">Transmembrane</keyword>
<keyword evidence="1" id="KW-0472">Membrane</keyword>
<protein>
    <submittedName>
        <fullName evidence="4">Unannotated protein</fullName>
    </submittedName>
</protein>
<evidence type="ECO:0000313" key="6">
    <source>
        <dbReference type="EMBL" id="CAB4714449.1"/>
    </source>
</evidence>
<dbReference type="AlphaFoldDB" id="A0A6J6F4I4"/>
<reference evidence="4" key="1">
    <citation type="submission" date="2020-05" db="EMBL/GenBank/DDBJ databases">
        <authorList>
            <person name="Chiriac C."/>
            <person name="Salcher M."/>
            <person name="Ghai R."/>
            <person name="Kavagutti S V."/>
        </authorList>
    </citation>
    <scope>NUCLEOTIDE SEQUENCE</scope>
</reference>
<gene>
    <name evidence="4" type="ORF">UFOPK1762_00506</name>
    <name evidence="5" type="ORF">UFOPK1906_01107</name>
    <name evidence="6" type="ORF">UFOPK2624_01302</name>
    <name evidence="2" type="ORF">UFOPK3331_00518</name>
    <name evidence="7" type="ORF">UFOPK3927_01485</name>
    <name evidence="3" type="ORF">UFOPK4201_00681</name>
    <name evidence="8" type="ORF">UFOPK4371_00625</name>
</gene>
<dbReference type="EMBL" id="CAEZTY010000011">
    <property type="protein sequence ID" value="CAB4579728.1"/>
    <property type="molecule type" value="Genomic_DNA"/>
</dbReference>
<keyword evidence="1" id="KW-1133">Transmembrane helix</keyword>